<dbReference type="GO" id="GO:0006955">
    <property type="term" value="P:immune response"/>
    <property type="evidence" value="ECO:0007669"/>
    <property type="project" value="TreeGrafter"/>
</dbReference>
<evidence type="ECO:0000256" key="2">
    <source>
        <dbReference type="ARBA" id="ARBA00022475"/>
    </source>
</evidence>
<dbReference type="Pfam" id="PF00001">
    <property type="entry name" value="7tm_1"/>
    <property type="match status" value="1"/>
</dbReference>
<keyword evidence="2" id="KW-1003">Cell membrane</keyword>
<evidence type="ECO:0000256" key="8">
    <source>
        <dbReference type="ARBA" id="ARBA00023170"/>
    </source>
</evidence>
<evidence type="ECO:0000256" key="3">
    <source>
        <dbReference type="ARBA" id="ARBA00022692"/>
    </source>
</evidence>
<keyword evidence="9" id="KW-0325">Glycoprotein</keyword>
<evidence type="ECO:0000256" key="10">
    <source>
        <dbReference type="ARBA" id="ARBA00023224"/>
    </source>
</evidence>
<feature type="domain" description="G-protein coupled receptors family 1 profile" evidence="14">
    <location>
        <begin position="58"/>
        <end position="321"/>
    </location>
</feature>
<accession>A0A8C6WEW6</accession>
<evidence type="ECO:0000256" key="9">
    <source>
        <dbReference type="ARBA" id="ARBA00023180"/>
    </source>
</evidence>
<sequence length="370" mass="41935">MADPTRDTKPPTTELQNHSENSTLLPPLYCDDDDASIYFIHTVIPVCIYIISALGIPLNLLVLLVFLLHKKACTATEIYLSNMAAADLFLVLFLPFWGIYVSNGYSWTFGGPMCKIVGSLISLNYNCSVYFLILVCVDRFLALAHPLSQYKLRRRKYAKMSCVVVWCFGLLLNIPALVCRNAVEFKPDNKTDHHIKEYTCRMTCSSEVNQAKDIVQTVVAFIIPLLIISFCTVRILRALRERPTTCMEDQKTERKVTFLVLAVLLAFLICWLPFQVQKIVRLAIEFKLIGESCKLAKLSEVCLHIFLYLGFFNSDLNPVLYVIVGKNFRMKMWEVLRGSRKKSSGHSASSTTSSSFLSLRKIEVNVNGVE</sequence>
<dbReference type="GO" id="GO:0019957">
    <property type="term" value="F:C-C chemokine binding"/>
    <property type="evidence" value="ECO:0007669"/>
    <property type="project" value="TreeGrafter"/>
</dbReference>
<dbReference type="GO" id="GO:0016493">
    <property type="term" value="F:C-C chemokine receptor activity"/>
    <property type="evidence" value="ECO:0007669"/>
    <property type="project" value="TreeGrafter"/>
</dbReference>
<evidence type="ECO:0000313" key="15">
    <source>
        <dbReference type="Ensembl" id="ENSNMLP00000001840.1"/>
    </source>
</evidence>
<keyword evidence="5 11" id="KW-0297">G-protein coupled receptor</keyword>
<reference evidence="15" key="1">
    <citation type="submission" date="2025-08" db="UniProtKB">
        <authorList>
            <consortium name="Ensembl"/>
        </authorList>
    </citation>
    <scope>IDENTIFICATION</scope>
</reference>
<dbReference type="GO" id="GO:0009897">
    <property type="term" value="C:external side of plasma membrane"/>
    <property type="evidence" value="ECO:0007669"/>
    <property type="project" value="TreeGrafter"/>
</dbReference>
<dbReference type="PRINTS" id="PR00237">
    <property type="entry name" value="GPCRRHODOPSN"/>
</dbReference>
<keyword evidence="7" id="KW-1015">Disulfide bond</keyword>
<protein>
    <submittedName>
        <fullName evidence="15">Bradykinin receptor B2</fullName>
    </submittedName>
</protein>
<keyword evidence="6 13" id="KW-0472">Membrane</keyword>
<dbReference type="PANTHER" id="PTHR10489:SF957">
    <property type="entry name" value="B2 BRADYKININ RECEPTOR"/>
    <property type="match status" value="1"/>
</dbReference>
<dbReference type="GO" id="GO:0007204">
    <property type="term" value="P:positive regulation of cytosolic calcium ion concentration"/>
    <property type="evidence" value="ECO:0007669"/>
    <property type="project" value="TreeGrafter"/>
</dbReference>
<dbReference type="Proteomes" id="UP000694523">
    <property type="component" value="Unplaced"/>
</dbReference>
<name>A0A8C6WEW6_9GOBI</name>
<dbReference type="PANTHER" id="PTHR10489">
    <property type="entry name" value="CELL ADHESION MOLECULE"/>
    <property type="match status" value="1"/>
</dbReference>
<dbReference type="AlphaFoldDB" id="A0A8C6WEW6"/>
<reference evidence="15" key="2">
    <citation type="submission" date="2025-09" db="UniProtKB">
        <authorList>
            <consortium name="Ensembl"/>
        </authorList>
    </citation>
    <scope>IDENTIFICATION</scope>
</reference>
<evidence type="ECO:0000256" key="7">
    <source>
        <dbReference type="ARBA" id="ARBA00023157"/>
    </source>
</evidence>
<dbReference type="GO" id="GO:0004947">
    <property type="term" value="F:bradykinin receptor activity"/>
    <property type="evidence" value="ECO:0007669"/>
    <property type="project" value="InterPro"/>
</dbReference>
<keyword evidence="16" id="KW-1185">Reference proteome</keyword>
<dbReference type="GO" id="GO:0019722">
    <property type="term" value="P:calcium-mediated signaling"/>
    <property type="evidence" value="ECO:0007669"/>
    <property type="project" value="TreeGrafter"/>
</dbReference>
<feature type="compositionally biased region" description="Polar residues" evidence="12">
    <location>
        <begin position="10"/>
        <end position="20"/>
    </location>
</feature>
<dbReference type="Gene3D" id="1.20.1070.10">
    <property type="entry name" value="Rhodopsin 7-helix transmembrane proteins"/>
    <property type="match status" value="1"/>
</dbReference>
<dbReference type="Ensembl" id="ENSNMLT00000002138.1">
    <property type="protein sequence ID" value="ENSNMLP00000001840.1"/>
    <property type="gene ID" value="ENSNMLG00000001419.1"/>
</dbReference>
<dbReference type="PROSITE" id="PS50262">
    <property type="entry name" value="G_PROTEIN_RECEP_F1_2"/>
    <property type="match status" value="1"/>
</dbReference>
<evidence type="ECO:0000256" key="4">
    <source>
        <dbReference type="ARBA" id="ARBA00022989"/>
    </source>
</evidence>
<evidence type="ECO:0000313" key="16">
    <source>
        <dbReference type="Proteomes" id="UP000694523"/>
    </source>
</evidence>
<dbReference type="InterPro" id="IPR017452">
    <property type="entry name" value="GPCR_Rhodpsn_7TM"/>
</dbReference>
<evidence type="ECO:0000256" key="5">
    <source>
        <dbReference type="ARBA" id="ARBA00023040"/>
    </source>
</evidence>
<dbReference type="PRINTS" id="PR00425">
    <property type="entry name" value="BRADYKININR"/>
</dbReference>
<feature type="region of interest" description="Disordered" evidence="12">
    <location>
        <begin position="1"/>
        <end position="20"/>
    </location>
</feature>
<organism evidence="15 16">
    <name type="scientific">Neogobius melanostomus</name>
    <name type="common">round goby</name>
    <dbReference type="NCBI Taxonomy" id="47308"/>
    <lineage>
        <taxon>Eukaryota</taxon>
        <taxon>Metazoa</taxon>
        <taxon>Chordata</taxon>
        <taxon>Craniata</taxon>
        <taxon>Vertebrata</taxon>
        <taxon>Euteleostomi</taxon>
        <taxon>Actinopterygii</taxon>
        <taxon>Neopterygii</taxon>
        <taxon>Teleostei</taxon>
        <taxon>Neoteleostei</taxon>
        <taxon>Acanthomorphata</taxon>
        <taxon>Gobiaria</taxon>
        <taxon>Gobiiformes</taxon>
        <taxon>Gobioidei</taxon>
        <taxon>Gobiidae</taxon>
        <taxon>Benthophilinae</taxon>
        <taxon>Neogobiini</taxon>
        <taxon>Neogobius</taxon>
    </lineage>
</organism>
<comment type="subcellular location">
    <subcellularLocation>
        <location evidence="1">Cell membrane</location>
        <topology evidence="1">Multi-pass membrane protein</topology>
    </subcellularLocation>
</comment>
<evidence type="ECO:0000256" key="6">
    <source>
        <dbReference type="ARBA" id="ARBA00023136"/>
    </source>
</evidence>
<keyword evidence="4 13" id="KW-1133">Transmembrane helix</keyword>
<keyword evidence="3 11" id="KW-0812">Transmembrane</keyword>
<dbReference type="InterPro" id="IPR000496">
    <property type="entry name" value="Brdyknn_rcpt"/>
</dbReference>
<feature type="transmembrane region" description="Helical" evidence="13">
    <location>
        <begin position="79"/>
        <end position="100"/>
    </location>
</feature>
<dbReference type="InterPro" id="IPR050119">
    <property type="entry name" value="CCR1-9-like"/>
</dbReference>
<keyword evidence="10 11" id="KW-0807">Transducer</keyword>
<feature type="transmembrane region" description="Helical" evidence="13">
    <location>
        <begin position="305"/>
        <end position="324"/>
    </location>
</feature>
<dbReference type="SUPFAM" id="SSF81321">
    <property type="entry name" value="Family A G protein-coupled receptor-like"/>
    <property type="match status" value="1"/>
</dbReference>
<dbReference type="GO" id="GO:0060326">
    <property type="term" value="P:cell chemotaxis"/>
    <property type="evidence" value="ECO:0007669"/>
    <property type="project" value="TreeGrafter"/>
</dbReference>
<feature type="transmembrane region" description="Helical" evidence="13">
    <location>
        <begin position="37"/>
        <end position="67"/>
    </location>
</feature>
<keyword evidence="8 11" id="KW-0675">Receptor</keyword>
<dbReference type="PROSITE" id="PS00237">
    <property type="entry name" value="G_PROTEIN_RECEP_F1_1"/>
    <property type="match status" value="1"/>
</dbReference>
<feature type="transmembrane region" description="Helical" evidence="13">
    <location>
        <begin position="214"/>
        <end position="236"/>
    </location>
</feature>
<feature type="transmembrane region" description="Helical" evidence="13">
    <location>
        <begin position="120"/>
        <end position="142"/>
    </location>
</feature>
<proteinExistence type="inferred from homology"/>
<evidence type="ECO:0000259" key="14">
    <source>
        <dbReference type="PROSITE" id="PS50262"/>
    </source>
</evidence>
<evidence type="ECO:0000256" key="13">
    <source>
        <dbReference type="SAM" id="Phobius"/>
    </source>
</evidence>
<feature type="transmembrane region" description="Helical" evidence="13">
    <location>
        <begin position="256"/>
        <end position="274"/>
    </location>
</feature>
<feature type="transmembrane region" description="Helical" evidence="13">
    <location>
        <begin position="163"/>
        <end position="183"/>
    </location>
</feature>
<comment type="similarity">
    <text evidence="11">Belongs to the G-protein coupled receptor 1 family.</text>
</comment>
<dbReference type="InterPro" id="IPR000276">
    <property type="entry name" value="GPCR_Rhodpsn"/>
</dbReference>
<evidence type="ECO:0000256" key="12">
    <source>
        <dbReference type="SAM" id="MobiDB-lite"/>
    </source>
</evidence>
<evidence type="ECO:0000256" key="1">
    <source>
        <dbReference type="ARBA" id="ARBA00004651"/>
    </source>
</evidence>
<evidence type="ECO:0000256" key="11">
    <source>
        <dbReference type="RuleBase" id="RU000688"/>
    </source>
</evidence>